<keyword evidence="5" id="KW-1185">Reference proteome</keyword>
<dbReference type="InterPro" id="IPR006311">
    <property type="entry name" value="TAT_signal"/>
</dbReference>
<evidence type="ECO:0000313" key="4">
    <source>
        <dbReference type="EMBL" id="MZR11450.1"/>
    </source>
</evidence>
<dbReference type="GO" id="GO:0055085">
    <property type="term" value="P:transmembrane transport"/>
    <property type="evidence" value="ECO:0007669"/>
    <property type="project" value="InterPro"/>
</dbReference>
<protein>
    <submittedName>
        <fullName evidence="4">C4-dicarboxylate ABC transporter</fullName>
    </submittedName>
</protein>
<gene>
    <name evidence="4" type="ORF">GQE99_00190</name>
</gene>
<reference evidence="4 5" key="1">
    <citation type="submission" date="2019-12" db="EMBL/GenBank/DDBJ databases">
        <title>Maritimibacter sp. nov. sp. isolated from sea sand.</title>
        <authorList>
            <person name="Kim J."/>
            <person name="Jeong S.E."/>
            <person name="Jung H.S."/>
            <person name="Jeon C.O."/>
        </authorList>
    </citation>
    <scope>NUCLEOTIDE SEQUENCE [LARGE SCALE GENOMIC DNA]</scope>
    <source>
        <strain evidence="4 5">DP07</strain>
    </source>
</reference>
<dbReference type="PANTHER" id="PTHR33376">
    <property type="match status" value="1"/>
</dbReference>
<keyword evidence="2" id="KW-0732">Signal</keyword>
<evidence type="ECO:0000313" key="5">
    <source>
        <dbReference type="Proteomes" id="UP000467322"/>
    </source>
</evidence>
<name>A0A845LUB8_9RHOB</name>
<dbReference type="Gene3D" id="3.40.190.170">
    <property type="entry name" value="Bacterial extracellular solute-binding protein, family 7"/>
    <property type="match status" value="1"/>
</dbReference>
<sequence>MQAQARIQREETTMTTGKSYSRRAFLGTAAAGAGLLAAPATLRAQGVNLRLHHFNSPLSIAHTEFLVPWAERLAEATDGELQIEVFPAMQLGGKPGDLYGQAKDGIVDMIWTIPGYTANRFTLTEVFELPFVAKSATKTAPAVHEFAKRNMGEEYGDTHPILFHTHAPGQLHTKGTAIRTLDDMAGLQLRGPSRPITEAIGTMGATPVGMPVPAVTEAISRGVVDGAALPWTITRPIRLHEVTDYHTVLDFYAVVFGMVMNKSRWESLPADMQQAINDASSEEFVRELGELWDGDEAQGRQMAIDAGNEIIEVSDSERERFREACQPVIDNWIETVNERGMDGQALYEEALSLIEAQSA</sequence>
<dbReference type="Proteomes" id="UP000467322">
    <property type="component" value="Unassembled WGS sequence"/>
</dbReference>
<dbReference type="NCBIfam" id="NF037995">
    <property type="entry name" value="TRAP_S1"/>
    <property type="match status" value="1"/>
</dbReference>
<evidence type="ECO:0000256" key="2">
    <source>
        <dbReference type="ARBA" id="ARBA00022729"/>
    </source>
</evidence>
<comment type="subcellular location">
    <subcellularLocation>
        <location evidence="1">Periplasm</location>
    </subcellularLocation>
</comment>
<dbReference type="Pfam" id="PF03480">
    <property type="entry name" value="DctP"/>
    <property type="match status" value="1"/>
</dbReference>
<dbReference type="PROSITE" id="PS51318">
    <property type="entry name" value="TAT"/>
    <property type="match status" value="1"/>
</dbReference>
<dbReference type="AlphaFoldDB" id="A0A845LUB8"/>
<comment type="caution">
    <text evidence="4">The sequence shown here is derived from an EMBL/GenBank/DDBJ whole genome shotgun (WGS) entry which is preliminary data.</text>
</comment>
<dbReference type="PANTHER" id="PTHR33376:SF15">
    <property type="entry name" value="BLL6794 PROTEIN"/>
    <property type="match status" value="1"/>
</dbReference>
<proteinExistence type="predicted"/>
<dbReference type="GO" id="GO:0042597">
    <property type="term" value="C:periplasmic space"/>
    <property type="evidence" value="ECO:0007669"/>
    <property type="project" value="UniProtKB-SubCell"/>
</dbReference>
<accession>A0A845LUB8</accession>
<dbReference type="InterPro" id="IPR038404">
    <property type="entry name" value="TRAP_DctP_sf"/>
</dbReference>
<evidence type="ECO:0000256" key="3">
    <source>
        <dbReference type="ARBA" id="ARBA00022764"/>
    </source>
</evidence>
<organism evidence="4 5">
    <name type="scientific">Maritimibacter harenae</name>
    <dbReference type="NCBI Taxonomy" id="2606218"/>
    <lineage>
        <taxon>Bacteria</taxon>
        <taxon>Pseudomonadati</taxon>
        <taxon>Pseudomonadota</taxon>
        <taxon>Alphaproteobacteria</taxon>
        <taxon>Rhodobacterales</taxon>
        <taxon>Roseobacteraceae</taxon>
        <taxon>Maritimibacter</taxon>
    </lineage>
</organism>
<dbReference type="CDD" id="cd13665">
    <property type="entry name" value="PBP2_TRAP_Dctp3_4"/>
    <property type="match status" value="1"/>
</dbReference>
<keyword evidence="3" id="KW-0574">Periplasm</keyword>
<dbReference type="EMBL" id="WTUX01000002">
    <property type="protein sequence ID" value="MZR11450.1"/>
    <property type="molecule type" value="Genomic_DNA"/>
</dbReference>
<dbReference type="InterPro" id="IPR018389">
    <property type="entry name" value="DctP_fam"/>
</dbReference>
<evidence type="ECO:0000256" key="1">
    <source>
        <dbReference type="ARBA" id="ARBA00004418"/>
    </source>
</evidence>